<dbReference type="EMBL" id="NBBJ01000007">
    <property type="protein sequence ID" value="OWK28031.1"/>
    <property type="molecule type" value="Genomic_DNA"/>
</dbReference>
<dbReference type="PROSITE" id="PS51257">
    <property type="entry name" value="PROKAR_LIPOPROTEIN"/>
    <property type="match status" value="1"/>
</dbReference>
<organism evidence="2 3">
    <name type="scientific">Sphingomonas mucosissima</name>
    <dbReference type="NCBI Taxonomy" id="370959"/>
    <lineage>
        <taxon>Bacteria</taxon>
        <taxon>Pseudomonadati</taxon>
        <taxon>Pseudomonadota</taxon>
        <taxon>Alphaproteobacteria</taxon>
        <taxon>Sphingomonadales</taxon>
        <taxon>Sphingomonadaceae</taxon>
        <taxon>Sphingomonas</taxon>
    </lineage>
</organism>
<name>A0A245ZE53_9SPHN</name>
<dbReference type="Proteomes" id="UP000197783">
    <property type="component" value="Unassembled WGS sequence"/>
</dbReference>
<sequence>MTVTRRGVLAGIGASSFLAACGDEGGTGASSLPLPAATPAASPTPTPAPTPRSGSTAILTLGMSVFQGADLVGANYPDREAFMRAHAPVRYFADRLRTLREQNGGGVVTELNAAVGGSFDNDTPQQYATANGRSFDLVFLGLAMNSGSAYGVHGRGPNAAFTRGVLRDLLNRIKTNGAQPIVCNTIHPWPEKITADNIQRALQEGVAWPPQSATLHQFTTLRFDQSADDIISQDGAFATGPGRFLIAGSLLRIVSGGGANEGRIFQVAQRLSPDRLRVQPASVAASGDFRVLAQHHAPDLEPILDPPPSRQNQMRDWNGTGRAVDGLASYRLWNSMLQELCAETNTLLLDLEYRGFEWVAKRGWETVYVSNYAGQRFETFNHPQIEAQRVIYGELMSHAAEMFHQNTLPTGYGVLRGPAI</sequence>
<protein>
    <submittedName>
        <fullName evidence="2">Uncharacterized protein</fullName>
    </submittedName>
</protein>
<evidence type="ECO:0000313" key="3">
    <source>
        <dbReference type="Proteomes" id="UP000197783"/>
    </source>
</evidence>
<evidence type="ECO:0000313" key="2">
    <source>
        <dbReference type="EMBL" id="OWK28031.1"/>
    </source>
</evidence>
<feature type="region of interest" description="Disordered" evidence="1">
    <location>
        <begin position="30"/>
        <end position="54"/>
    </location>
</feature>
<dbReference type="SUPFAM" id="SSF52266">
    <property type="entry name" value="SGNH hydrolase"/>
    <property type="match status" value="1"/>
</dbReference>
<comment type="caution">
    <text evidence="2">The sequence shown here is derived from an EMBL/GenBank/DDBJ whole genome shotgun (WGS) entry which is preliminary data.</text>
</comment>
<reference evidence="2 3" key="1">
    <citation type="submission" date="2017-03" db="EMBL/GenBank/DDBJ databases">
        <title>Genome sequence of Sphingomonas mucosissima DSM 17494.</title>
        <authorList>
            <person name="Poehlein A."/>
            <person name="Wuebbeler J.H."/>
            <person name="Steinbuechel A."/>
            <person name="Daniel R."/>
        </authorList>
    </citation>
    <scope>NUCLEOTIDE SEQUENCE [LARGE SCALE GENOMIC DNA]</scope>
    <source>
        <strain evidence="2 3">DSM 17494</strain>
    </source>
</reference>
<feature type="compositionally biased region" description="Low complexity" evidence="1">
    <location>
        <begin position="30"/>
        <end position="41"/>
    </location>
</feature>
<keyword evidence="3" id="KW-1185">Reference proteome</keyword>
<accession>A0A245ZE53</accession>
<dbReference type="AlphaFoldDB" id="A0A245ZE53"/>
<gene>
    <name evidence="2" type="ORF">SPMU_32760</name>
</gene>
<proteinExistence type="predicted"/>
<dbReference type="RefSeq" id="WP_088335318.1">
    <property type="nucleotide sequence ID" value="NZ_NBBJ01000007.1"/>
</dbReference>
<dbReference type="OrthoDB" id="7554553at2"/>
<evidence type="ECO:0000256" key="1">
    <source>
        <dbReference type="SAM" id="MobiDB-lite"/>
    </source>
</evidence>